<sequence length="53" mass="6058">PAPGLRCRVITVSRFAHGLSWRRLSIGFLKTAKSYHRLPLALKEDESPVRQKN</sequence>
<dbReference type="AlphaFoldDB" id="A0A382RFG9"/>
<evidence type="ECO:0000313" key="1">
    <source>
        <dbReference type="EMBL" id="SVC96454.1"/>
    </source>
</evidence>
<name>A0A382RFG9_9ZZZZ</name>
<protein>
    <submittedName>
        <fullName evidence="1">Uncharacterized protein</fullName>
    </submittedName>
</protein>
<proteinExistence type="predicted"/>
<dbReference type="EMBL" id="UINC01121352">
    <property type="protein sequence ID" value="SVC96454.1"/>
    <property type="molecule type" value="Genomic_DNA"/>
</dbReference>
<gene>
    <name evidence="1" type="ORF">METZ01_LOCUS349308</name>
</gene>
<organism evidence="1">
    <name type="scientific">marine metagenome</name>
    <dbReference type="NCBI Taxonomy" id="408172"/>
    <lineage>
        <taxon>unclassified sequences</taxon>
        <taxon>metagenomes</taxon>
        <taxon>ecological metagenomes</taxon>
    </lineage>
</organism>
<accession>A0A382RFG9</accession>
<feature type="non-terminal residue" evidence="1">
    <location>
        <position position="53"/>
    </location>
</feature>
<feature type="non-terminal residue" evidence="1">
    <location>
        <position position="1"/>
    </location>
</feature>
<reference evidence="1" key="1">
    <citation type="submission" date="2018-05" db="EMBL/GenBank/DDBJ databases">
        <authorList>
            <person name="Lanie J.A."/>
            <person name="Ng W.-L."/>
            <person name="Kazmierczak K.M."/>
            <person name="Andrzejewski T.M."/>
            <person name="Davidsen T.M."/>
            <person name="Wayne K.J."/>
            <person name="Tettelin H."/>
            <person name="Glass J.I."/>
            <person name="Rusch D."/>
            <person name="Podicherti R."/>
            <person name="Tsui H.-C.T."/>
            <person name="Winkler M.E."/>
        </authorList>
    </citation>
    <scope>NUCLEOTIDE SEQUENCE</scope>
</reference>